<name>A0AAE1QMH6_9EUCA</name>
<dbReference type="Proteomes" id="UP001292094">
    <property type="component" value="Unassembled WGS sequence"/>
</dbReference>
<evidence type="ECO:0000313" key="1">
    <source>
        <dbReference type="EMBL" id="KAK4329196.1"/>
    </source>
</evidence>
<gene>
    <name evidence="1" type="ORF">Pmani_000424</name>
    <name evidence="2" type="ORF">Pmani_000428</name>
</gene>
<evidence type="ECO:0000313" key="3">
    <source>
        <dbReference type="Proteomes" id="UP001292094"/>
    </source>
</evidence>
<dbReference type="EMBL" id="JAWZYT010000029">
    <property type="protein sequence ID" value="KAK4329196.1"/>
    <property type="molecule type" value="Genomic_DNA"/>
</dbReference>
<dbReference type="EMBL" id="JAWZYT010000029">
    <property type="protein sequence ID" value="KAK4329200.1"/>
    <property type="molecule type" value="Genomic_DNA"/>
</dbReference>
<keyword evidence="3" id="KW-1185">Reference proteome</keyword>
<accession>A0AAE1QMH6</accession>
<sequence length="94" mass="10443">MYQWSGAAPPVEPVISITRAELQISSRQRAVNSTALFMRRGATRGNALHQNFKALSVDDTASPALDSTVIGAPTDRDYHEGIRHHRLRWTSLSK</sequence>
<dbReference type="AlphaFoldDB" id="A0AAE1QMH6"/>
<protein>
    <submittedName>
        <fullName evidence="2">Uncharacterized protein</fullName>
    </submittedName>
</protein>
<proteinExistence type="predicted"/>
<comment type="caution">
    <text evidence="2">The sequence shown here is derived from an EMBL/GenBank/DDBJ whole genome shotgun (WGS) entry which is preliminary data.</text>
</comment>
<evidence type="ECO:0000313" key="2">
    <source>
        <dbReference type="EMBL" id="KAK4329200.1"/>
    </source>
</evidence>
<reference evidence="2" key="1">
    <citation type="submission" date="2023-11" db="EMBL/GenBank/DDBJ databases">
        <title>Genome assemblies of two species of porcelain crab, Petrolisthes cinctipes and Petrolisthes manimaculis (Anomura: Porcellanidae).</title>
        <authorList>
            <person name="Angst P."/>
        </authorList>
    </citation>
    <scope>NUCLEOTIDE SEQUENCE</scope>
    <source>
        <strain evidence="2">PB745_02</strain>
        <tissue evidence="2">Gill</tissue>
    </source>
</reference>
<organism evidence="2 3">
    <name type="scientific">Petrolisthes manimaculis</name>
    <dbReference type="NCBI Taxonomy" id="1843537"/>
    <lineage>
        <taxon>Eukaryota</taxon>
        <taxon>Metazoa</taxon>
        <taxon>Ecdysozoa</taxon>
        <taxon>Arthropoda</taxon>
        <taxon>Crustacea</taxon>
        <taxon>Multicrustacea</taxon>
        <taxon>Malacostraca</taxon>
        <taxon>Eumalacostraca</taxon>
        <taxon>Eucarida</taxon>
        <taxon>Decapoda</taxon>
        <taxon>Pleocyemata</taxon>
        <taxon>Anomura</taxon>
        <taxon>Galatheoidea</taxon>
        <taxon>Porcellanidae</taxon>
        <taxon>Petrolisthes</taxon>
    </lineage>
</organism>